<dbReference type="SUPFAM" id="SSF52768">
    <property type="entry name" value="Arginase/deacetylase"/>
    <property type="match status" value="1"/>
</dbReference>
<dbReference type="KEGG" id="ksn:43586603"/>
<organism evidence="3 4">
    <name type="scientific">Kwoniella shandongensis</name>
    <dbReference type="NCBI Taxonomy" id="1734106"/>
    <lineage>
        <taxon>Eukaryota</taxon>
        <taxon>Fungi</taxon>
        <taxon>Dikarya</taxon>
        <taxon>Basidiomycota</taxon>
        <taxon>Agaricomycotina</taxon>
        <taxon>Tremellomycetes</taxon>
        <taxon>Tremellales</taxon>
        <taxon>Cryptococcaceae</taxon>
        <taxon>Kwoniella</taxon>
    </lineage>
</organism>
<feature type="region of interest" description="Disordered" evidence="1">
    <location>
        <begin position="1"/>
        <end position="25"/>
    </location>
</feature>
<reference evidence="3" key="1">
    <citation type="submission" date="2017-08" db="EMBL/GenBank/DDBJ databases">
        <authorList>
            <person name="Cuomo C."/>
            <person name="Billmyre B."/>
            <person name="Heitman J."/>
        </authorList>
    </citation>
    <scope>NUCLEOTIDE SEQUENCE</scope>
    <source>
        <strain evidence="3">CBS 12478</strain>
    </source>
</reference>
<accession>A0AAJ8LH98</accession>
<sequence>MTITRSYDATPTNNTSSSSSSSSSRVAYIWSQDLQDVADDLPSNVGRSSMAHGLIDSLGLLDHTQEPEDGGSDEEDDDDVDGAVEESAGGGDGEDGATTKSKKQDQSSDQIDQTELRNTIDDSPSLLRTAKVIAPDLSLGTKTCLLRYHDKAYVERLLRSHTDDTPDDPTQPPSPTSSTPPSSPEVRPRKMARTDPYNLSHDNPVFSTLPKYISLIAAATSTACRLLAQNKADWTIVWDGGRHHAKRAEAGGFCYVNDLVLGMLSLTREGRMELGSTTGPVPVSSQGENGNDGKHTEGTNGENVGKATRAKAKPKTRPPRIMYLDLDLHYSDGVSLAFHSPTKYPHPLPTTSAPPKPPNVLTLSVHHSSPIFFPPPTPPSLLPSPNTTSPFSLSIPLAAYPSNTTYQTIFEGCIEPIAKAWKPDYVVLQLGTDGLPGDRVGQYGNWGVEGVGGMKWVVEKVRRWQGVKVCVTGGGGYRHENAARAWAAVTSVLLDRELDGETPIPHHDHFEEYAPSFTMEVPEGHMRDENTKQELDKAIEVYTVIADRIREIVDRHS</sequence>
<dbReference type="EMBL" id="CP144053">
    <property type="protein sequence ID" value="WWD17129.1"/>
    <property type="molecule type" value="Genomic_DNA"/>
</dbReference>
<feature type="compositionally biased region" description="Polar residues" evidence="1">
    <location>
        <begin position="1"/>
        <end position="15"/>
    </location>
</feature>
<evidence type="ECO:0000259" key="2">
    <source>
        <dbReference type="Pfam" id="PF00850"/>
    </source>
</evidence>
<feature type="region of interest" description="Disordered" evidence="1">
    <location>
        <begin position="161"/>
        <end position="201"/>
    </location>
</feature>
<feature type="compositionally biased region" description="Polar residues" evidence="1">
    <location>
        <begin position="275"/>
        <end position="289"/>
    </location>
</feature>
<proteinExistence type="predicted"/>
<dbReference type="Gene3D" id="3.40.800.20">
    <property type="entry name" value="Histone deacetylase domain"/>
    <property type="match status" value="1"/>
</dbReference>
<dbReference type="GO" id="GO:0040029">
    <property type="term" value="P:epigenetic regulation of gene expression"/>
    <property type="evidence" value="ECO:0007669"/>
    <property type="project" value="TreeGrafter"/>
</dbReference>
<dbReference type="AlphaFoldDB" id="A0AAJ8LH98"/>
<feature type="region of interest" description="Disordered" evidence="1">
    <location>
        <begin position="56"/>
        <end position="122"/>
    </location>
</feature>
<dbReference type="GO" id="GO:0070210">
    <property type="term" value="C:Rpd3L-Expanded complex"/>
    <property type="evidence" value="ECO:0007669"/>
    <property type="project" value="TreeGrafter"/>
</dbReference>
<dbReference type="InterPro" id="IPR023696">
    <property type="entry name" value="Ureohydrolase_dom_sf"/>
</dbReference>
<gene>
    <name evidence="3" type="ORF">CI109_101566</name>
</gene>
<evidence type="ECO:0000313" key="4">
    <source>
        <dbReference type="Proteomes" id="UP000322225"/>
    </source>
</evidence>
<dbReference type="RefSeq" id="XP_065823068.1">
    <property type="nucleotide sequence ID" value="XM_065966996.1"/>
</dbReference>
<feature type="region of interest" description="Disordered" evidence="1">
    <location>
        <begin position="274"/>
        <end position="316"/>
    </location>
</feature>
<protein>
    <recommendedName>
        <fullName evidence="2">Histone deacetylase domain-containing protein</fullName>
    </recommendedName>
</protein>
<feature type="domain" description="Histone deacetylase" evidence="2">
    <location>
        <begin position="315"/>
        <end position="493"/>
    </location>
</feature>
<dbReference type="GeneID" id="43586603"/>
<dbReference type="PANTHER" id="PTHR10625:SF36">
    <property type="entry name" value="HISTONE DEACETYLASE 3"/>
    <property type="match status" value="1"/>
</dbReference>
<name>A0AAJ8LH98_9TREE</name>
<dbReference type="PANTHER" id="PTHR10625">
    <property type="entry name" value="HISTONE DEACETYLASE HDAC1-RELATED"/>
    <property type="match status" value="1"/>
</dbReference>
<dbReference type="Proteomes" id="UP000322225">
    <property type="component" value="Chromosome 3"/>
</dbReference>
<dbReference type="Pfam" id="PF00850">
    <property type="entry name" value="Hist_deacetyl"/>
    <property type="match status" value="2"/>
</dbReference>
<evidence type="ECO:0000256" key="1">
    <source>
        <dbReference type="SAM" id="MobiDB-lite"/>
    </source>
</evidence>
<keyword evidence="4" id="KW-1185">Reference proteome</keyword>
<evidence type="ECO:0000313" key="3">
    <source>
        <dbReference type="EMBL" id="WWD17129.1"/>
    </source>
</evidence>
<feature type="compositionally biased region" description="Acidic residues" evidence="1">
    <location>
        <begin position="67"/>
        <end position="84"/>
    </location>
</feature>
<feature type="domain" description="Histone deacetylase" evidence="2">
    <location>
        <begin position="139"/>
        <end position="269"/>
    </location>
</feature>
<dbReference type="InterPro" id="IPR037138">
    <property type="entry name" value="His_deacetylse_dom_sf"/>
</dbReference>
<reference evidence="3" key="2">
    <citation type="submission" date="2024-01" db="EMBL/GenBank/DDBJ databases">
        <title>Comparative genomics of Cryptococcus and Kwoniella reveals pathogenesis evolution and contrasting modes of karyotype evolution via chromosome fusion or intercentromeric recombination.</title>
        <authorList>
            <person name="Coelho M.A."/>
            <person name="David-Palma M."/>
            <person name="Shea T."/>
            <person name="Bowers K."/>
            <person name="McGinley-Smith S."/>
            <person name="Mohammad A.W."/>
            <person name="Gnirke A."/>
            <person name="Yurkov A.M."/>
            <person name="Nowrousian M."/>
            <person name="Sun S."/>
            <person name="Cuomo C.A."/>
            <person name="Heitman J."/>
        </authorList>
    </citation>
    <scope>NUCLEOTIDE SEQUENCE</scope>
    <source>
        <strain evidence="3">CBS 12478</strain>
    </source>
</reference>
<dbReference type="GO" id="GO:0004407">
    <property type="term" value="F:histone deacetylase activity"/>
    <property type="evidence" value="ECO:0007669"/>
    <property type="project" value="TreeGrafter"/>
</dbReference>
<dbReference type="InterPro" id="IPR023801">
    <property type="entry name" value="His_deacetylse_dom"/>
</dbReference>